<organism evidence="4 5">
    <name type="scientific">Phyllachora maydis</name>
    <dbReference type="NCBI Taxonomy" id="1825666"/>
    <lineage>
        <taxon>Eukaryota</taxon>
        <taxon>Fungi</taxon>
        <taxon>Dikarya</taxon>
        <taxon>Ascomycota</taxon>
        <taxon>Pezizomycotina</taxon>
        <taxon>Sordariomycetes</taxon>
        <taxon>Sordariomycetidae</taxon>
        <taxon>Phyllachorales</taxon>
        <taxon>Phyllachoraceae</taxon>
        <taxon>Phyllachora</taxon>
    </lineage>
</organism>
<comment type="caution">
    <text evidence="4">The sequence shown here is derived from an EMBL/GenBank/DDBJ whole genome shotgun (WGS) entry which is preliminary data.</text>
</comment>
<gene>
    <name evidence="4" type="ORF">P8C59_001352</name>
</gene>
<name>A0AAD9HZ50_9PEZI</name>
<reference evidence="4" key="1">
    <citation type="journal article" date="2023" name="Mol. Plant Microbe Interact.">
        <title>Elucidating the Obligate Nature and Biological Capacity of an Invasive Fungal Corn Pathogen.</title>
        <authorList>
            <person name="MacCready J.S."/>
            <person name="Roggenkamp E.M."/>
            <person name="Gdanetz K."/>
            <person name="Chilvers M.I."/>
        </authorList>
    </citation>
    <scope>NUCLEOTIDE SEQUENCE</scope>
    <source>
        <strain evidence="4">PM02</strain>
    </source>
</reference>
<proteinExistence type="predicted"/>
<dbReference type="InterPro" id="IPR001138">
    <property type="entry name" value="Zn2Cys6_DnaBD"/>
</dbReference>
<evidence type="ECO:0000313" key="4">
    <source>
        <dbReference type="EMBL" id="KAK2067630.1"/>
    </source>
</evidence>
<dbReference type="PROSITE" id="PS50048">
    <property type="entry name" value="ZN2_CY6_FUNGAL_2"/>
    <property type="match status" value="1"/>
</dbReference>
<dbReference type="InterPro" id="IPR036864">
    <property type="entry name" value="Zn2-C6_fun-type_DNA-bd_sf"/>
</dbReference>
<dbReference type="Proteomes" id="UP001217918">
    <property type="component" value="Unassembled WGS sequence"/>
</dbReference>
<dbReference type="AlphaFoldDB" id="A0AAD9HZ50"/>
<dbReference type="Gene3D" id="4.10.240.10">
    <property type="entry name" value="Zn(2)-C6 fungal-type DNA-binding domain"/>
    <property type="match status" value="1"/>
</dbReference>
<evidence type="ECO:0000259" key="3">
    <source>
        <dbReference type="PROSITE" id="PS50048"/>
    </source>
</evidence>
<dbReference type="SMART" id="SM00066">
    <property type="entry name" value="GAL4"/>
    <property type="match status" value="1"/>
</dbReference>
<accession>A0AAD9HZ50</accession>
<dbReference type="GO" id="GO:0008270">
    <property type="term" value="F:zinc ion binding"/>
    <property type="evidence" value="ECO:0007669"/>
    <property type="project" value="InterPro"/>
</dbReference>
<keyword evidence="1" id="KW-0539">Nucleus</keyword>
<dbReference type="PANTHER" id="PTHR47657">
    <property type="entry name" value="STEROL REGULATORY ELEMENT-BINDING PROTEIN ECM22"/>
    <property type="match status" value="1"/>
</dbReference>
<dbReference type="Pfam" id="PF00172">
    <property type="entry name" value="Zn_clus"/>
    <property type="match status" value="1"/>
</dbReference>
<evidence type="ECO:0000313" key="5">
    <source>
        <dbReference type="Proteomes" id="UP001217918"/>
    </source>
</evidence>
<dbReference type="CDD" id="cd00067">
    <property type="entry name" value="GAL4"/>
    <property type="match status" value="1"/>
</dbReference>
<dbReference type="PANTHER" id="PTHR47657:SF11">
    <property type="entry name" value="FINGER DOMAIN PROTEIN, PUTATIVE (AFU_ORTHOLOGUE AFUA_1G01650)-RELATED"/>
    <property type="match status" value="1"/>
</dbReference>
<dbReference type="PROSITE" id="PS00463">
    <property type="entry name" value="ZN2_CY6_FUNGAL_1"/>
    <property type="match status" value="1"/>
</dbReference>
<dbReference type="InterPro" id="IPR052400">
    <property type="entry name" value="Zn2-C6_fungal_TF"/>
</dbReference>
<sequence length="500" mass="56068">MASKFHVFSLNETNPELKDLRKRKTHKKSRLGCLACKARKVKCDQGAPACLRCRRNARPCSYELAKETDDGVSEANKSQSQSQSPPGTSWPLTTTRPPPPRHGRPTWQDYDDDEQARQPYPPVPRPLTSVSSCPSPPGCGVSAAALWHHVDTHWPCVFGMPKTTLLLGLVQTHAYLRNVLLAIAASHLRHVVRDTRPLRVAEHFRQSVALRDFQARLGRAAAAADETDAILLAGILINMMTFLLPPDEDAEPARHADGADPARSWVFARGRDRLDWLGVQMGFKWLLQSVQHSWQTALRVDALRALVGGLRQTPVFAPDDDGGGGRPRLPWSWRHIFGVDGDNDDDEDDDDGGDEALYGDALWSLAEVRRLEPTQRQLYRYLCFPGRIGAGFKQRLYEGDERALWTMGLWLGCMCRFGRDGRGHAMFWWMERRVRRDHRAVVMALEQRAVAARPGLAGRAWADMMKHLQDAPFWRPPDHAARSLLPVHPRGRGGSGGAHT</sequence>
<evidence type="ECO:0000256" key="2">
    <source>
        <dbReference type="SAM" id="MobiDB-lite"/>
    </source>
</evidence>
<feature type="domain" description="Zn(2)-C6 fungal-type" evidence="3">
    <location>
        <begin position="32"/>
        <end position="62"/>
    </location>
</feature>
<evidence type="ECO:0000256" key="1">
    <source>
        <dbReference type="ARBA" id="ARBA00023242"/>
    </source>
</evidence>
<protein>
    <recommendedName>
        <fullName evidence="3">Zn(2)-C6 fungal-type domain-containing protein</fullName>
    </recommendedName>
</protein>
<dbReference type="SUPFAM" id="SSF57701">
    <property type="entry name" value="Zn2/Cys6 DNA-binding domain"/>
    <property type="match status" value="1"/>
</dbReference>
<keyword evidence="5" id="KW-1185">Reference proteome</keyword>
<dbReference type="EMBL" id="JAQQPM010000001">
    <property type="protein sequence ID" value="KAK2067630.1"/>
    <property type="molecule type" value="Genomic_DNA"/>
</dbReference>
<feature type="region of interest" description="Disordered" evidence="2">
    <location>
        <begin position="71"/>
        <end position="129"/>
    </location>
</feature>
<dbReference type="GO" id="GO:0000981">
    <property type="term" value="F:DNA-binding transcription factor activity, RNA polymerase II-specific"/>
    <property type="evidence" value="ECO:0007669"/>
    <property type="project" value="InterPro"/>
</dbReference>